<name>Q3M5F9_TRIV2</name>
<dbReference type="STRING" id="240292.Ava_4178"/>
<dbReference type="Proteomes" id="UP000002533">
    <property type="component" value="Chromosome"/>
</dbReference>
<organism evidence="1 2">
    <name type="scientific">Trichormus variabilis (strain ATCC 29413 / PCC 7937)</name>
    <name type="common">Anabaena variabilis</name>
    <dbReference type="NCBI Taxonomy" id="240292"/>
    <lineage>
        <taxon>Bacteria</taxon>
        <taxon>Bacillati</taxon>
        <taxon>Cyanobacteriota</taxon>
        <taxon>Cyanophyceae</taxon>
        <taxon>Nostocales</taxon>
        <taxon>Nostocaceae</taxon>
        <taxon>Trichormus</taxon>
    </lineage>
</organism>
<gene>
    <name evidence="1" type="ordered locus">Ava_4178</name>
</gene>
<dbReference type="KEGG" id="ava:Ava_4178"/>
<dbReference type="EMBL" id="CP000117">
    <property type="protein sequence ID" value="ABA23777.1"/>
    <property type="molecule type" value="Genomic_DNA"/>
</dbReference>
<evidence type="ECO:0000313" key="1">
    <source>
        <dbReference type="EMBL" id="ABA23777.1"/>
    </source>
</evidence>
<protein>
    <submittedName>
        <fullName evidence="1">Uncharacterized protein</fullName>
    </submittedName>
</protein>
<dbReference type="eggNOG" id="ENOG5032QAR">
    <property type="taxonomic scope" value="Bacteria"/>
</dbReference>
<evidence type="ECO:0000313" key="2">
    <source>
        <dbReference type="Proteomes" id="UP000002533"/>
    </source>
</evidence>
<accession>Q3M5F9</accession>
<proteinExistence type="predicted"/>
<sequence>MLGKQTKIYRPKPLPLMLLNPPTPQLRLTQTPQTFTINTFAPIFSNSLLTTQLPKSYLNLRLTKQNLENQIQQAFQTWTVSINTNPYQGLKVSAANSAYAAGGVSINTNPYQGLKVYISLSQTIFC</sequence>
<dbReference type="AlphaFoldDB" id="Q3M5F9"/>
<reference evidence="2" key="1">
    <citation type="journal article" date="2014" name="Stand. Genomic Sci.">
        <title>Complete genome sequence of Anabaena variabilis ATCC 29413.</title>
        <authorList>
            <person name="Thiel T."/>
            <person name="Pratte B.S."/>
            <person name="Zhong J."/>
            <person name="Goodwin L."/>
            <person name="Copeland A."/>
            <person name="Lucas S."/>
            <person name="Han C."/>
            <person name="Pitluck S."/>
            <person name="Land M.L."/>
            <person name="Kyrpides N.C."/>
            <person name="Woyke T."/>
        </authorList>
    </citation>
    <scope>NUCLEOTIDE SEQUENCE [LARGE SCALE GENOMIC DNA]</scope>
    <source>
        <strain evidence="2">ATCC 29413 / PCC 7937</strain>
    </source>
</reference>
<dbReference type="HOGENOM" id="CLU_1976956_0_0_3"/>